<keyword evidence="2" id="KW-0378">Hydrolase</keyword>
<keyword evidence="2" id="KW-0121">Carboxypeptidase</keyword>
<dbReference type="Proteomes" id="UP000784880">
    <property type="component" value="Unassembled WGS sequence"/>
</dbReference>
<evidence type="ECO:0000313" key="2">
    <source>
        <dbReference type="EMBL" id="MBU9711404.1"/>
    </source>
</evidence>
<feature type="domain" description="Peptidase S11 D-alanyl-D-alanine carboxypeptidase A N-terminal" evidence="1">
    <location>
        <begin position="29"/>
        <end position="255"/>
    </location>
</feature>
<keyword evidence="2" id="KW-0645">Protease</keyword>
<keyword evidence="3" id="KW-1185">Reference proteome</keyword>
<gene>
    <name evidence="2" type="ORF">KS419_06635</name>
</gene>
<dbReference type="PANTHER" id="PTHR21581">
    <property type="entry name" value="D-ALANYL-D-ALANINE CARBOXYPEPTIDASE"/>
    <property type="match status" value="1"/>
</dbReference>
<evidence type="ECO:0000259" key="1">
    <source>
        <dbReference type="Pfam" id="PF00768"/>
    </source>
</evidence>
<sequence length="377" mass="42833">MGNLLVKQSLLILFLLIFVNYKVSETFANESAPDIISESYILIDSNTGKVLLQENAHQLMYPASITKIITAIIVIETRDLDEVVEVSWDAVRAIGTRVYLLEGEKITLRQLLHGLMVSSGNDAAIAIAEHIDGSVEAFAERMNDFVETRIGVQRSNFKNPHGLFEEEHMTTASDMAKISAYAMKNDFFRELVSTEYYDWVGEGWETRIYNHHPLTRHYEDIIGIKNGFVQRSGTTLSTAAKRGETELITVTLKAPSRYFAQEDTLALLEYGFQNYETQWVTFEKEPLRYDFVYPEKIPVTTEIGESVNYTISSNGIVTISSDAGKILKEFQLQERKPVLSPVLLDKSILDQGQNDSDNKKFSWLDWLFVTGIPLVYR</sequence>
<dbReference type="EMBL" id="JAHQCS010000071">
    <property type="protein sequence ID" value="MBU9711404.1"/>
    <property type="molecule type" value="Genomic_DNA"/>
</dbReference>
<organism evidence="2 3">
    <name type="scientific">Evansella tamaricis</name>
    <dbReference type="NCBI Taxonomy" id="2069301"/>
    <lineage>
        <taxon>Bacteria</taxon>
        <taxon>Bacillati</taxon>
        <taxon>Bacillota</taxon>
        <taxon>Bacilli</taxon>
        <taxon>Bacillales</taxon>
        <taxon>Bacillaceae</taxon>
        <taxon>Evansella</taxon>
    </lineage>
</organism>
<protein>
    <submittedName>
        <fullName evidence="2">D-alanyl-D-alanine carboxypeptidase</fullName>
    </submittedName>
</protein>
<dbReference type="RefSeq" id="WP_217065282.1">
    <property type="nucleotide sequence ID" value="NZ_JAHQCS010000071.1"/>
</dbReference>
<comment type="caution">
    <text evidence="2">The sequence shown here is derived from an EMBL/GenBank/DDBJ whole genome shotgun (WGS) entry which is preliminary data.</text>
</comment>
<dbReference type="PANTHER" id="PTHR21581:SF33">
    <property type="entry name" value="D-ALANYL-D-ALANINE CARBOXYPEPTIDASE DACB"/>
    <property type="match status" value="1"/>
</dbReference>
<dbReference type="InterPro" id="IPR001967">
    <property type="entry name" value="Peptidase_S11_N"/>
</dbReference>
<evidence type="ECO:0000313" key="3">
    <source>
        <dbReference type="Proteomes" id="UP000784880"/>
    </source>
</evidence>
<accession>A0ABS6JCJ5</accession>
<dbReference type="Pfam" id="PF00768">
    <property type="entry name" value="Peptidase_S11"/>
    <property type="match status" value="1"/>
</dbReference>
<reference evidence="2 3" key="1">
    <citation type="submission" date="2021-06" db="EMBL/GenBank/DDBJ databases">
        <title>Bacillus sp. RD4P76, an endophyte from a halophyte.</title>
        <authorList>
            <person name="Sun J.-Q."/>
        </authorList>
    </citation>
    <scope>NUCLEOTIDE SEQUENCE [LARGE SCALE GENOMIC DNA]</scope>
    <source>
        <strain evidence="2 3">CGMCC 1.15917</strain>
    </source>
</reference>
<name>A0ABS6JCJ5_9BACI</name>
<proteinExistence type="predicted"/>
<dbReference type="GO" id="GO:0004180">
    <property type="term" value="F:carboxypeptidase activity"/>
    <property type="evidence" value="ECO:0007669"/>
    <property type="project" value="UniProtKB-KW"/>
</dbReference>